<keyword evidence="8" id="KW-0505">Motor protein</keyword>
<evidence type="ECO:0000256" key="1">
    <source>
        <dbReference type="ARBA" id="ARBA00004245"/>
    </source>
</evidence>
<dbReference type="InterPro" id="IPR002151">
    <property type="entry name" value="Kinesin_light"/>
</dbReference>
<reference evidence="11 12" key="1">
    <citation type="journal article" date="2010" name="Nature">
        <title>The Ectocarpus genome and the independent evolution of multicellularity in brown algae.</title>
        <authorList>
            <person name="Cock J.M."/>
            <person name="Sterck L."/>
            <person name="Rouze P."/>
            <person name="Scornet D."/>
            <person name="Allen A.E."/>
            <person name="Amoutzias G."/>
            <person name="Anthouard V."/>
            <person name="Artiguenave F."/>
            <person name="Aury J.M."/>
            <person name="Badger J.H."/>
            <person name="Beszteri B."/>
            <person name="Billiau K."/>
            <person name="Bonnet E."/>
            <person name="Bothwell J.H."/>
            <person name="Bowler C."/>
            <person name="Boyen C."/>
            <person name="Brownlee C."/>
            <person name="Carrano C.J."/>
            <person name="Charrier B."/>
            <person name="Cho G.Y."/>
            <person name="Coelho S.M."/>
            <person name="Collen J."/>
            <person name="Corre E."/>
            <person name="Da Silva C."/>
            <person name="Delage L."/>
            <person name="Delaroque N."/>
            <person name="Dittami S.M."/>
            <person name="Doulbeau S."/>
            <person name="Elias M."/>
            <person name="Farnham G."/>
            <person name="Gachon C.M."/>
            <person name="Gschloessl B."/>
            <person name="Heesch S."/>
            <person name="Jabbari K."/>
            <person name="Jubin C."/>
            <person name="Kawai H."/>
            <person name="Kimura K."/>
            <person name="Kloareg B."/>
            <person name="Kupper F.C."/>
            <person name="Lang D."/>
            <person name="Le Bail A."/>
            <person name="Leblanc C."/>
            <person name="Lerouge P."/>
            <person name="Lohr M."/>
            <person name="Lopez P.J."/>
            <person name="Martens C."/>
            <person name="Maumus F."/>
            <person name="Michel G."/>
            <person name="Miranda-Saavedra D."/>
            <person name="Morales J."/>
            <person name="Moreau H."/>
            <person name="Motomura T."/>
            <person name="Nagasato C."/>
            <person name="Napoli C.A."/>
            <person name="Nelson D.R."/>
            <person name="Nyvall-Collen P."/>
            <person name="Peters A.F."/>
            <person name="Pommier C."/>
            <person name="Potin P."/>
            <person name="Poulain J."/>
            <person name="Quesneville H."/>
            <person name="Read B."/>
            <person name="Rensing S.A."/>
            <person name="Ritter A."/>
            <person name="Rousvoal S."/>
            <person name="Samanta M."/>
            <person name="Samson G."/>
            <person name="Schroeder D.C."/>
            <person name="Segurens B."/>
            <person name="Strittmatter M."/>
            <person name="Tonon T."/>
            <person name="Tregear J.W."/>
            <person name="Valentin K."/>
            <person name="von Dassow P."/>
            <person name="Yamagishi T."/>
            <person name="Van de Peer Y."/>
            <person name="Wincker P."/>
        </authorList>
    </citation>
    <scope>NUCLEOTIDE SEQUENCE [LARGE SCALE GENOMIC DNA]</scope>
    <source>
        <strain evidence="12">Ec32 / CCAP1310/4</strain>
    </source>
</reference>
<dbReference type="SMART" id="SM00028">
    <property type="entry name" value="TPR"/>
    <property type="match status" value="6"/>
</dbReference>
<protein>
    <submittedName>
        <fullName evidence="11">Uncharacterized protein</fullName>
    </submittedName>
</protein>
<evidence type="ECO:0000256" key="3">
    <source>
        <dbReference type="ARBA" id="ARBA00022490"/>
    </source>
</evidence>
<feature type="compositionally biased region" description="Basic and acidic residues" evidence="10">
    <location>
        <begin position="67"/>
        <end position="77"/>
    </location>
</feature>
<dbReference type="Gene3D" id="1.10.510.10">
    <property type="entry name" value="Transferase(Phosphotransferase) domain 1"/>
    <property type="match status" value="1"/>
</dbReference>
<evidence type="ECO:0000256" key="5">
    <source>
        <dbReference type="ARBA" id="ARBA00022737"/>
    </source>
</evidence>
<evidence type="ECO:0000313" key="12">
    <source>
        <dbReference type="Proteomes" id="UP000002630"/>
    </source>
</evidence>
<accession>D7FHK3</accession>
<dbReference type="InterPro" id="IPR019734">
    <property type="entry name" value="TPR_rpt"/>
</dbReference>
<name>D7FHK3_ECTSI</name>
<evidence type="ECO:0000313" key="11">
    <source>
        <dbReference type="EMBL" id="CBJ28560.1"/>
    </source>
</evidence>
<keyword evidence="9" id="KW-0206">Cytoskeleton</keyword>
<dbReference type="GO" id="GO:0005871">
    <property type="term" value="C:kinesin complex"/>
    <property type="evidence" value="ECO:0007669"/>
    <property type="project" value="InterPro"/>
</dbReference>
<dbReference type="AlphaFoldDB" id="D7FHK3"/>
<dbReference type="PANTHER" id="PTHR45783">
    <property type="entry name" value="KINESIN LIGHT CHAIN"/>
    <property type="match status" value="1"/>
</dbReference>
<dbReference type="InterPro" id="IPR011009">
    <property type="entry name" value="Kinase-like_dom_sf"/>
</dbReference>
<organism evidence="11 12">
    <name type="scientific">Ectocarpus siliculosus</name>
    <name type="common">Brown alga</name>
    <name type="synonym">Conferva siliculosa</name>
    <dbReference type="NCBI Taxonomy" id="2880"/>
    <lineage>
        <taxon>Eukaryota</taxon>
        <taxon>Sar</taxon>
        <taxon>Stramenopiles</taxon>
        <taxon>Ochrophyta</taxon>
        <taxon>PX clade</taxon>
        <taxon>Phaeophyceae</taxon>
        <taxon>Ectocarpales</taxon>
        <taxon>Ectocarpaceae</taxon>
        <taxon>Ectocarpus</taxon>
    </lineage>
</organism>
<dbReference type="GO" id="GO:0005737">
    <property type="term" value="C:cytoplasm"/>
    <property type="evidence" value="ECO:0007669"/>
    <property type="project" value="TreeGrafter"/>
</dbReference>
<evidence type="ECO:0000256" key="9">
    <source>
        <dbReference type="ARBA" id="ARBA00023212"/>
    </source>
</evidence>
<keyword evidence="7" id="KW-0175">Coiled coil</keyword>
<dbReference type="Pfam" id="PF13424">
    <property type="entry name" value="TPR_12"/>
    <property type="match status" value="3"/>
</dbReference>
<dbReference type="PANTHER" id="PTHR45783:SF3">
    <property type="entry name" value="KINESIN LIGHT CHAIN"/>
    <property type="match status" value="1"/>
</dbReference>
<dbReference type="SUPFAM" id="SSF56112">
    <property type="entry name" value="Protein kinase-like (PK-like)"/>
    <property type="match status" value="1"/>
</dbReference>
<proteinExistence type="inferred from homology"/>
<dbReference type="InterPro" id="IPR011990">
    <property type="entry name" value="TPR-like_helical_dom_sf"/>
</dbReference>
<keyword evidence="6" id="KW-0802">TPR repeat</keyword>
<keyword evidence="12" id="KW-1185">Reference proteome</keyword>
<keyword evidence="5" id="KW-0677">Repeat</keyword>
<feature type="region of interest" description="Disordered" evidence="10">
    <location>
        <begin position="66"/>
        <end position="129"/>
    </location>
</feature>
<evidence type="ECO:0000256" key="10">
    <source>
        <dbReference type="SAM" id="MobiDB-lite"/>
    </source>
</evidence>
<evidence type="ECO:0000256" key="6">
    <source>
        <dbReference type="ARBA" id="ARBA00022803"/>
    </source>
</evidence>
<evidence type="ECO:0000256" key="2">
    <source>
        <dbReference type="ARBA" id="ARBA00009622"/>
    </source>
</evidence>
<dbReference type="eggNOG" id="KOG1840">
    <property type="taxonomic scope" value="Eukaryota"/>
</dbReference>
<dbReference type="OrthoDB" id="5986190at2759"/>
<gene>
    <name evidence="11" type="ORF">Esi_0109_0004</name>
</gene>
<evidence type="ECO:0000256" key="7">
    <source>
        <dbReference type="ARBA" id="ARBA00023054"/>
    </source>
</evidence>
<evidence type="ECO:0000256" key="8">
    <source>
        <dbReference type="ARBA" id="ARBA00023175"/>
    </source>
</evidence>
<dbReference type="STRING" id="2880.D7FHK3"/>
<dbReference type="InParanoid" id="D7FHK3"/>
<comment type="subcellular location">
    <subcellularLocation>
        <location evidence="1">Cytoplasm</location>
        <location evidence="1">Cytoskeleton</location>
    </subcellularLocation>
</comment>
<evidence type="ECO:0000256" key="4">
    <source>
        <dbReference type="ARBA" id="ARBA00022701"/>
    </source>
</evidence>
<keyword evidence="3" id="KW-0963">Cytoplasm</keyword>
<dbReference type="EMBL" id="FN649750">
    <property type="protein sequence ID" value="CBJ28560.1"/>
    <property type="molecule type" value="Genomic_DNA"/>
</dbReference>
<comment type="similarity">
    <text evidence="2">Belongs to the kinesin light chain family.</text>
</comment>
<dbReference type="Gene3D" id="1.25.40.10">
    <property type="entry name" value="Tetratricopeptide repeat domain"/>
    <property type="match status" value="2"/>
</dbReference>
<dbReference type="GO" id="GO:0019894">
    <property type="term" value="F:kinesin binding"/>
    <property type="evidence" value="ECO:0007669"/>
    <property type="project" value="TreeGrafter"/>
</dbReference>
<dbReference type="EMBL" id="FN647779">
    <property type="protein sequence ID" value="CBJ28560.1"/>
    <property type="molecule type" value="Genomic_DNA"/>
</dbReference>
<dbReference type="GO" id="GO:0007018">
    <property type="term" value="P:microtubule-based movement"/>
    <property type="evidence" value="ECO:0007669"/>
    <property type="project" value="TreeGrafter"/>
</dbReference>
<sequence length="538" mass="59966">MQPFKGMNRTQVVNAVAWQGQRPQIPQWASASPDVVPLMEQCWKQDPGHRPEGFGPVVQTLTSVVSRDGDPRNRSAVDVDYTSSSGVKCSGGSPDIDARTTPATGSDGADASPRVAERESCATALPPEAESVHAPIADLPIVRQALAPSSGSSGECNQVTETVDEELSMKGTHEDEERFYTAVPVLFVKAIWKYARRGTALFCHFVWKCPDYREMWKDLQIRAEGSRNEGKYSEADFVYLEASEIQQKTLGPDHPDLAETLNRRALVLASQGKYAEADPLYLPGIDIGERTLGPDHHDLAPIAQQSSVLVSETEYAESDLVYVRAIGIGERTLDPDHHDLAVWLSGRAYVLGKQGKYAEADLLFLRAIGIGERTLDPDHHDLAVWLGDRAWLFVLQGKYAEADRLFVRAIDVGERTLGPDHSDLALWLGDRARLLVLQGKYAEADSLCVRAIEIGERTLDPDDPDLALWLDDQACLFEKQGTYREAIPLLERVLSFRTRRLGQSHELTVGTRDRLKRVRKHTRKRTRPVDYLNNLLRK</sequence>
<dbReference type="GO" id="GO:0005874">
    <property type="term" value="C:microtubule"/>
    <property type="evidence" value="ECO:0007669"/>
    <property type="project" value="UniProtKB-KW"/>
</dbReference>
<dbReference type="Proteomes" id="UP000002630">
    <property type="component" value="Linkage Group LG25"/>
</dbReference>
<keyword evidence="4" id="KW-0493">Microtubule</keyword>
<dbReference type="SUPFAM" id="SSF48452">
    <property type="entry name" value="TPR-like"/>
    <property type="match status" value="2"/>
</dbReference>